<dbReference type="GO" id="GO:0016787">
    <property type="term" value="F:hydrolase activity"/>
    <property type="evidence" value="ECO:0007669"/>
    <property type="project" value="UniProtKB-KW"/>
</dbReference>
<dbReference type="RefSeq" id="WP_400394128.1">
    <property type="nucleotide sequence ID" value="NZ_JBIXLL010000001.1"/>
</dbReference>
<dbReference type="PANTHER" id="PTHR11803:SF39">
    <property type="entry name" value="2-IMINOBUTANOATE_2-IMINOPROPANOATE DEAMINASE"/>
    <property type="match status" value="1"/>
</dbReference>
<evidence type="ECO:0000313" key="3">
    <source>
        <dbReference type="Proteomes" id="UP001617689"/>
    </source>
</evidence>
<comment type="caution">
    <text evidence="2">The sequence shown here is derived from an EMBL/GenBank/DDBJ whole genome shotgun (WGS) entry which is preliminary data.</text>
</comment>
<dbReference type="InterPro" id="IPR035959">
    <property type="entry name" value="RutC-like_sf"/>
</dbReference>
<dbReference type="Pfam" id="PF01042">
    <property type="entry name" value="Ribonuc_L-PSP"/>
    <property type="match status" value="1"/>
</dbReference>
<keyword evidence="2" id="KW-0378">Hydrolase</keyword>
<name>A0ABW8G610_9GAMM</name>
<dbReference type="SUPFAM" id="SSF55298">
    <property type="entry name" value="YjgF-like"/>
    <property type="match status" value="1"/>
</dbReference>
<accession>A0ABW8G610</accession>
<reference evidence="2 3" key="1">
    <citation type="submission" date="2024-10" db="EMBL/GenBank/DDBJ databases">
        <authorList>
            <person name="Lu C.-H."/>
        </authorList>
    </citation>
    <scope>NUCLEOTIDE SEQUENCE [LARGE SCALE GENOMIC DNA]</scope>
    <source>
        <strain evidence="2 3">22ZTDG03-2</strain>
    </source>
</reference>
<gene>
    <name evidence="2" type="ORF">ACIPUP_02925</name>
</gene>
<dbReference type="InterPro" id="IPR006056">
    <property type="entry name" value="RidA"/>
</dbReference>
<sequence length="128" mass="13667">MKSTIKSDRLAEPAGPYSAGTSFDRLIFASGQVGQQPESGQLAGDNLESQARQALTNLLAVVEAGGGSRDTVLKVNCWLLTMNDFATFNTIYKEFFGSGSFPARTCIAVAELPLGAKVEVEAIAHRRD</sequence>
<keyword evidence="3" id="KW-1185">Reference proteome</keyword>
<dbReference type="PANTHER" id="PTHR11803">
    <property type="entry name" value="2-IMINOBUTANOATE/2-IMINOPROPANOATE DEAMINASE RIDA"/>
    <property type="match status" value="1"/>
</dbReference>
<dbReference type="NCBIfam" id="TIGR00004">
    <property type="entry name" value="Rid family detoxifying hydrolase"/>
    <property type="match status" value="1"/>
</dbReference>
<comment type="similarity">
    <text evidence="1">Belongs to the RutC family.</text>
</comment>
<proteinExistence type="inferred from homology"/>
<dbReference type="InterPro" id="IPR006175">
    <property type="entry name" value="YjgF/YER057c/UK114"/>
</dbReference>
<evidence type="ECO:0000313" key="2">
    <source>
        <dbReference type="EMBL" id="MFJ5428102.1"/>
    </source>
</evidence>
<dbReference type="Proteomes" id="UP001617689">
    <property type="component" value="Unassembled WGS sequence"/>
</dbReference>
<evidence type="ECO:0000256" key="1">
    <source>
        <dbReference type="ARBA" id="ARBA00010552"/>
    </source>
</evidence>
<protein>
    <submittedName>
        <fullName evidence="2">RidA family protein</fullName>
        <ecNumber evidence="2">3.5.-.-</ecNumber>
    </submittedName>
</protein>
<organism evidence="2 3">
    <name type="scientific">Pectobacterium actinidiae</name>
    <dbReference type="NCBI Taxonomy" id="1507808"/>
    <lineage>
        <taxon>Bacteria</taxon>
        <taxon>Pseudomonadati</taxon>
        <taxon>Pseudomonadota</taxon>
        <taxon>Gammaproteobacteria</taxon>
        <taxon>Enterobacterales</taxon>
        <taxon>Pectobacteriaceae</taxon>
        <taxon>Pectobacterium</taxon>
    </lineage>
</organism>
<dbReference type="EC" id="3.5.-.-" evidence="2"/>
<dbReference type="Gene3D" id="3.30.1330.40">
    <property type="entry name" value="RutC-like"/>
    <property type="match status" value="1"/>
</dbReference>
<dbReference type="EMBL" id="JBIXLL010000001">
    <property type="protein sequence ID" value="MFJ5428102.1"/>
    <property type="molecule type" value="Genomic_DNA"/>
</dbReference>
<dbReference type="CDD" id="cd00448">
    <property type="entry name" value="YjgF_YER057c_UK114_family"/>
    <property type="match status" value="1"/>
</dbReference>